<keyword evidence="5" id="KW-0819">tRNA processing</keyword>
<evidence type="ECO:0000256" key="9">
    <source>
        <dbReference type="ARBA" id="ARBA00022842"/>
    </source>
</evidence>
<keyword evidence="6" id="KW-0479">Metal-binding</keyword>
<keyword evidence="9" id="KW-0460">Magnesium</keyword>
<keyword evidence="8" id="KW-0067">ATP-binding</keyword>
<evidence type="ECO:0000256" key="8">
    <source>
        <dbReference type="ARBA" id="ARBA00022840"/>
    </source>
</evidence>
<dbReference type="NCBIfam" id="TIGR00150">
    <property type="entry name" value="T6A_YjeE"/>
    <property type="match status" value="1"/>
</dbReference>
<evidence type="ECO:0000256" key="5">
    <source>
        <dbReference type="ARBA" id="ARBA00022694"/>
    </source>
</evidence>
<reference evidence="11" key="1">
    <citation type="submission" date="2014-06" db="EMBL/GenBank/DDBJ databases">
        <title>Key roles for freshwater Actinobacteria revealed by deep metagenomic sequencing.</title>
        <authorList>
            <person name="Ghai R."/>
            <person name="Mizuno C.M."/>
            <person name="Picazo A."/>
            <person name="Camacho A."/>
            <person name="Rodriguez-Valera F."/>
        </authorList>
    </citation>
    <scope>NUCLEOTIDE SEQUENCE</scope>
</reference>
<comment type="similarity">
    <text evidence="2">Belongs to the TsaE family.</text>
</comment>
<sequence length="158" mass="16797">MSGQAAPLVIEIPTEDQMHEFGLRLGSLLIAGDLLSLNGPLGAGKTTLTRGIGEGVMAEGNVSSPTFLIARTHSTKSGIPFHHIDAYRLSSAAELDDLDIDYAGSISVIEWGSGFAEGLSESLLEINIERDLETDLRTMSITGSGRFSNPAQFFGETK</sequence>
<evidence type="ECO:0000256" key="7">
    <source>
        <dbReference type="ARBA" id="ARBA00022741"/>
    </source>
</evidence>
<evidence type="ECO:0000256" key="4">
    <source>
        <dbReference type="ARBA" id="ARBA00022490"/>
    </source>
</evidence>
<dbReference type="PANTHER" id="PTHR33540:SF2">
    <property type="entry name" value="TRNA THREONYLCARBAMOYLADENOSINE BIOSYNTHESIS PROTEIN TSAE"/>
    <property type="match status" value="1"/>
</dbReference>
<accession>A0A094PQE7</accession>
<evidence type="ECO:0000256" key="6">
    <source>
        <dbReference type="ARBA" id="ARBA00022723"/>
    </source>
</evidence>
<gene>
    <name evidence="11" type="ORF">GM51_20105</name>
</gene>
<evidence type="ECO:0000256" key="3">
    <source>
        <dbReference type="ARBA" id="ARBA00019010"/>
    </source>
</evidence>
<dbReference type="InterPro" id="IPR003442">
    <property type="entry name" value="T6A_TsaE"/>
</dbReference>
<comment type="subcellular location">
    <subcellularLocation>
        <location evidence="1">Cytoplasm</location>
    </subcellularLocation>
</comment>
<evidence type="ECO:0000313" key="11">
    <source>
        <dbReference type="EMBL" id="KGA13322.1"/>
    </source>
</evidence>
<dbReference type="PANTHER" id="PTHR33540">
    <property type="entry name" value="TRNA THREONYLCARBAMOYLADENOSINE BIOSYNTHESIS PROTEIN TSAE"/>
    <property type="match status" value="1"/>
</dbReference>
<name>A0A094PQE7_9ZZZZ</name>
<keyword evidence="4" id="KW-0963">Cytoplasm</keyword>
<evidence type="ECO:0000256" key="10">
    <source>
        <dbReference type="ARBA" id="ARBA00032441"/>
    </source>
</evidence>
<dbReference type="InterPro" id="IPR027417">
    <property type="entry name" value="P-loop_NTPase"/>
</dbReference>
<evidence type="ECO:0000256" key="1">
    <source>
        <dbReference type="ARBA" id="ARBA00004496"/>
    </source>
</evidence>
<evidence type="ECO:0000256" key="2">
    <source>
        <dbReference type="ARBA" id="ARBA00007599"/>
    </source>
</evidence>
<dbReference type="Gene3D" id="3.40.50.300">
    <property type="entry name" value="P-loop containing nucleotide triphosphate hydrolases"/>
    <property type="match status" value="1"/>
</dbReference>
<organism evidence="11">
    <name type="scientific">freshwater metagenome</name>
    <dbReference type="NCBI Taxonomy" id="449393"/>
    <lineage>
        <taxon>unclassified sequences</taxon>
        <taxon>metagenomes</taxon>
        <taxon>ecological metagenomes</taxon>
    </lineage>
</organism>
<protein>
    <recommendedName>
        <fullName evidence="3">tRNA threonylcarbamoyladenosine biosynthesis protein TsaE</fullName>
    </recommendedName>
    <alternativeName>
        <fullName evidence="10">t(6)A37 threonylcarbamoyladenosine biosynthesis protein TsaE</fullName>
    </alternativeName>
</protein>
<dbReference type="GO" id="GO:0002949">
    <property type="term" value="P:tRNA threonylcarbamoyladenosine modification"/>
    <property type="evidence" value="ECO:0007669"/>
    <property type="project" value="InterPro"/>
</dbReference>
<dbReference type="GO" id="GO:0005524">
    <property type="term" value="F:ATP binding"/>
    <property type="evidence" value="ECO:0007669"/>
    <property type="project" value="UniProtKB-KW"/>
</dbReference>
<proteinExistence type="inferred from homology"/>
<dbReference type="SUPFAM" id="SSF52540">
    <property type="entry name" value="P-loop containing nucleoside triphosphate hydrolases"/>
    <property type="match status" value="1"/>
</dbReference>
<dbReference type="GO" id="GO:0005737">
    <property type="term" value="C:cytoplasm"/>
    <property type="evidence" value="ECO:0007669"/>
    <property type="project" value="UniProtKB-SubCell"/>
</dbReference>
<dbReference type="Pfam" id="PF02367">
    <property type="entry name" value="TsaE"/>
    <property type="match status" value="1"/>
</dbReference>
<comment type="caution">
    <text evidence="11">The sequence shown here is derived from an EMBL/GenBank/DDBJ whole genome shotgun (WGS) entry which is preliminary data.</text>
</comment>
<keyword evidence="7" id="KW-0547">Nucleotide-binding</keyword>
<dbReference type="AlphaFoldDB" id="A0A094PQE7"/>
<dbReference type="EMBL" id="JNSL01000192">
    <property type="protein sequence ID" value="KGA13322.1"/>
    <property type="molecule type" value="Genomic_DNA"/>
</dbReference>
<dbReference type="GO" id="GO:0046872">
    <property type="term" value="F:metal ion binding"/>
    <property type="evidence" value="ECO:0007669"/>
    <property type="project" value="UniProtKB-KW"/>
</dbReference>